<evidence type="ECO:0000259" key="2">
    <source>
        <dbReference type="Pfam" id="PF00031"/>
    </source>
</evidence>
<dbReference type="Proteomes" id="UP000548867">
    <property type="component" value="Unassembled WGS sequence"/>
</dbReference>
<reference evidence="3 4" key="1">
    <citation type="submission" date="2020-08" db="EMBL/GenBank/DDBJ databases">
        <title>Genomic Encyclopedia of Type Strains, Phase IV (KMG-IV): sequencing the most valuable type-strain genomes for metagenomic binning, comparative biology and taxonomic classification.</title>
        <authorList>
            <person name="Goeker M."/>
        </authorList>
    </citation>
    <scope>NUCLEOTIDE SEQUENCE [LARGE SCALE GENOMIC DNA]</scope>
    <source>
        <strain evidence="3 4">DSM 27057</strain>
    </source>
</reference>
<accession>A0A7W6G6H3</accession>
<evidence type="ECO:0000313" key="3">
    <source>
        <dbReference type="EMBL" id="MBB3955303.1"/>
    </source>
</evidence>
<dbReference type="CDD" id="cd00042">
    <property type="entry name" value="CY"/>
    <property type="match status" value="1"/>
</dbReference>
<dbReference type="RefSeq" id="WP_183625523.1">
    <property type="nucleotide sequence ID" value="NZ_JACIDX010000008.1"/>
</dbReference>
<dbReference type="GO" id="GO:0004869">
    <property type="term" value="F:cysteine-type endopeptidase inhibitor activity"/>
    <property type="evidence" value="ECO:0007669"/>
    <property type="project" value="InterPro"/>
</dbReference>
<name>A0A7W6G6H3_9SPHN</name>
<feature type="chain" id="PRO_5030911409" description="Cystatin domain-containing protein" evidence="1">
    <location>
        <begin position="21"/>
        <end position="102"/>
    </location>
</feature>
<dbReference type="InterPro" id="IPR018073">
    <property type="entry name" value="Prot_inh_cystat_CS"/>
</dbReference>
<gene>
    <name evidence="3" type="ORF">GGR38_002257</name>
</gene>
<dbReference type="PROSITE" id="PS00287">
    <property type="entry name" value="CYSTATIN"/>
    <property type="match status" value="1"/>
</dbReference>
<keyword evidence="1" id="KW-0732">Signal</keyword>
<feature type="signal peptide" evidence="1">
    <location>
        <begin position="1"/>
        <end position="20"/>
    </location>
</feature>
<evidence type="ECO:0000313" key="4">
    <source>
        <dbReference type="Proteomes" id="UP000548867"/>
    </source>
</evidence>
<sequence>MKAGLAALIAGMLVASPTSAQPLAGGWSAGQTTNPEVREAARFAASQLGHHARLAHIDAASQQVVAGMNYRLTLRLTNRQRWEVTVWRQLDGTMKLNGKQRL</sequence>
<dbReference type="InterPro" id="IPR000010">
    <property type="entry name" value="Cystatin_dom"/>
</dbReference>
<dbReference type="EMBL" id="JACIDX010000008">
    <property type="protein sequence ID" value="MBB3955303.1"/>
    <property type="molecule type" value="Genomic_DNA"/>
</dbReference>
<proteinExistence type="predicted"/>
<dbReference type="Pfam" id="PF00031">
    <property type="entry name" value="Cystatin"/>
    <property type="match status" value="1"/>
</dbReference>
<keyword evidence="4" id="KW-1185">Reference proteome</keyword>
<evidence type="ECO:0000256" key="1">
    <source>
        <dbReference type="SAM" id="SignalP"/>
    </source>
</evidence>
<organism evidence="3 4">
    <name type="scientific">Novosphingobium sediminicola</name>
    <dbReference type="NCBI Taxonomy" id="563162"/>
    <lineage>
        <taxon>Bacteria</taxon>
        <taxon>Pseudomonadati</taxon>
        <taxon>Pseudomonadota</taxon>
        <taxon>Alphaproteobacteria</taxon>
        <taxon>Sphingomonadales</taxon>
        <taxon>Sphingomonadaceae</taxon>
        <taxon>Novosphingobium</taxon>
    </lineage>
</organism>
<comment type="caution">
    <text evidence="3">The sequence shown here is derived from an EMBL/GenBank/DDBJ whole genome shotgun (WGS) entry which is preliminary data.</text>
</comment>
<protein>
    <recommendedName>
        <fullName evidence="2">Cystatin domain-containing protein</fullName>
    </recommendedName>
</protein>
<feature type="domain" description="Cystatin" evidence="2">
    <location>
        <begin position="26"/>
        <end position="92"/>
    </location>
</feature>
<dbReference type="Gene3D" id="3.10.450.10">
    <property type="match status" value="1"/>
</dbReference>
<dbReference type="AlphaFoldDB" id="A0A7W6G6H3"/>
<dbReference type="SUPFAM" id="SSF54403">
    <property type="entry name" value="Cystatin/monellin"/>
    <property type="match status" value="1"/>
</dbReference>
<dbReference type="InterPro" id="IPR046350">
    <property type="entry name" value="Cystatin_sf"/>
</dbReference>